<dbReference type="EMBL" id="JAKCXM010000907">
    <property type="protein sequence ID" value="KAJ0391658.1"/>
    <property type="molecule type" value="Genomic_DNA"/>
</dbReference>
<protein>
    <submittedName>
        <fullName evidence="1">Uncharacterized protein</fullName>
    </submittedName>
</protein>
<dbReference type="Proteomes" id="UP001209570">
    <property type="component" value="Unassembled WGS sequence"/>
</dbReference>
<comment type="caution">
    <text evidence="1">The sequence shown here is derived from an EMBL/GenBank/DDBJ whole genome shotgun (WGS) entry which is preliminary data.</text>
</comment>
<organism evidence="1 2">
    <name type="scientific">Pythium insidiosum</name>
    <name type="common">Pythiosis disease agent</name>
    <dbReference type="NCBI Taxonomy" id="114742"/>
    <lineage>
        <taxon>Eukaryota</taxon>
        <taxon>Sar</taxon>
        <taxon>Stramenopiles</taxon>
        <taxon>Oomycota</taxon>
        <taxon>Peronosporomycetes</taxon>
        <taxon>Pythiales</taxon>
        <taxon>Pythiaceae</taxon>
        <taxon>Pythium</taxon>
    </lineage>
</organism>
<gene>
    <name evidence="1" type="ORF">P43SY_006137</name>
</gene>
<proteinExistence type="predicted"/>
<evidence type="ECO:0000313" key="1">
    <source>
        <dbReference type="EMBL" id="KAJ0391658.1"/>
    </source>
</evidence>
<name>A0AAD5LRU3_PYTIN</name>
<sequence>MALTYFERYNRKYLAFPFEQFYDDRWFVNFVNEMPIILFSSWLDAFNRLAFSLVLAGNAINSINATQIALPGLEYLALSQTLLTELPEEGVDSSLMTELRMLRLDGTSIWDLPVWMDAVFLARCRVYAALTPYCFKQNIPFLGNPHNVETKAKDEVDCNITMSVYYPHDVEQRLDETW</sequence>
<dbReference type="AlphaFoldDB" id="A0AAD5LRU3"/>
<dbReference type="SUPFAM" id="SSF52058">
    <property type="entry name" value="L domain-like"/>
    <property type="match status" value="1"/>
</dbReference>
<reference evidence="1" key="1">
    <citation type="submission" date="2021-12" db="EMBL/GenBank/DDBJ databases">
        <title>Prjna785345.</title>
        <authorList>
            <person name="Rujirawat T."/>
            <person name="Krajaejun T."/>
        </authorList>
    </citation>
    <scope>NUCLEOTIDE SEQUENCE</scope>
    <source>
        <strain evidence="1">Pi057C3</strain>
    </source>
</reference>
<keyword evidence="2" id="KW-1185">Reference proteome</keyword>
<accession>A0AAD5LRU3</accession>
<dbReference type="Gene3D" id="3.80.10.10">
    <property type="entry name" value="Ribonuclease Inhibitor"/>
    <property type="match status" value="1"/>
</dbReference>
<evidence type="ECO:0000313" key="2">
    <source>
        <dbReference type="Proteomes" id="UP001209570"/>
    </source>
</evidence>
<dbReference type="InterPro" id="IPR032675">
    <property type="entry name" value="LRR_dom_sf"/>
</dbReference>